<feature type="domain" description="HYR-like" evidence="1">
    <location>
        <begin position="1280"/>
        <end position="1349"/>
    </location>
</feature>
<sequence length="1866" mass="199079">MKNTTILPSKKSVIQILLLLVLILYYDFTFAQTTYECNHCSSNDISIKKVELVSDVPNGSGGYLPLPTTCLEGQQINGYLKITLDQNATTRYGTQIEADVFVDNALQQHVKYESCATTSSGTFYIYMPSYPNSINWSCGEVLSLRNIIIGWGNSSMSNVCNETDCQLGPHCYKYDLTTNFIVITPIKPDFTAVGTCPVGNLAQTYVFTSTTTGGVTPYTSYKWDITKNGVPILNSPFSGSPLTINFSSYGPGDYQVTLTITDSNTPPTTTSSQPKLVTVASCCIPSASCLLSSVTSEACSIPAAFTNPSNVFNFNACGKTVTMTSSDSGDTVICTDGDGADFVRTYTLLYNGVPFTTCNQIIKINDTTAPVLSNAPQNATVQCNAVPAPAVLTATDNCDSSPAVTFSETRANGTCASNYTLTRTWTATDDCGNTATKTQIITVQDTTAPVFVGQLPADVTVQCDNVPAAVVLTATDNCDSQVSVAYTQNISGQDDGCASNYTITRNWSVTDCAGNNTSHTQIITVQDTTAPVFSGQLPTDVTVQCDNVPEAVVLTATDNCDSQVAVVYTQNISGQDDGCASNYTITRNWSVTDCAGNNTSHTQIITIQDTTAPVFAGQLPADVTVQCDNVPAAVVLTATDNCDNQVAVVYTQSISGQDDGCASNYTITRNWSVTDCAGNNTSHTQIITVQDTTAPVFVAEVLPADVTVQCDNVPAAVVLTATDNCDSQVSVVYTQNISGQDDGCASNYTITRNWSVTDCAGNNTSHTQIITVQDTTAPVFAGQLPADVTVQCDNVPVAVVLTATDNCDSQVAVVYTQNISGQDDGCASNYTITRNWSVTDCAGNNTSHTQIITVQDTTAPVFAGQLPADVTVQCDNVPAAVVLTATDNCDSQVSVVYTQNISGQDDGCASNYTITRNWSVTDCAGNNTSHTQIITVQDTTAPVFAAEVLPADVTVQCDNVPEAIVLTATDNCDNQVSVVYTQNISGQDDGCASNYTITRNWSVTDCAGNNTSHTQIITVQDTTAPVFAAEVLPADVTVQCDNVPEAIVLTATDNCDSQVAVVYTQNISGQDDGCASNYTVTRNWSVTDCAGNNTSHTQIITVQDTTAPVFAAEVLPADVTVQCDNVPEAIVLTATDNCDNQVSVVYTQNISGQDDGCASNYTITRNWSVTDCAGNNTSHTQIITVQDTTAPVFAGQLPADVTVQCDNVPAAVVLTATDNCDSQVAVVYTENISGQDDGCASNYTITRNWSVTDCAGNNTSHTQIITVQDTTAPVFSGQLPADVTVQCDNVPEAVVLTATDNCDSQVSVVYTQNISGQDDGCASNYTITRNWSVTDCAGNNTSHTQIITVQDTTAPVFAAEVLPVDVTVQCDNVPEAIVLTATDNCDSQVSVVYTQNISGQDDGCASNYTITRNWSVTDCAGNNTSHTQIITVQDTTAPVFAAEVLPADVTVQCDNVPEAVVLTATDNCDSQVAVVYTQNISGQDDGCASNYTITRNWSVTDCAGNNTSHTQIITVQDTTAPVFVAEVLPADVTVQCDNVPEAAVLNATDNCDNQVVITFVENIIHNDEGCSSNYSIRRTWTATDCAGNNTSHTQTITVQDTTAPVLTTPADEVLNVSCNEIPPKPELVFTDNCSATVNVVYTENIQDQTQYTYTIIRHWTATDSCGNSSEFTQTIYVTIGEPFSHVDKSLCTDDSSVDLFSYLNLSPEESQGTWVDVNNSGALTGSILNPHNLQVGFYVYRYTIENGSCPRVIEIYMTINDDCVVLPCTIDELKISKVVTPNNDTYNDYFVIGGLEACGFTYDVKIFNRWGALVYENPNYKNDWDGKARNGVTDSNLPSGTYYYVVNIVNSGFDIFKGYIYLGTKN</sequence>
<dbReference type="InterPro" id="IPR013783">
    <property type="entry name" value="Ig-like_fold"/>
</dbReference>
<comment type="caution">
    <text evidence="2">The sequence shown here is derived from an EMBL/GenBank/DDBJ whole genome shotgun (WGS) entry which is preliminary data.</text>
</comment>
<dbReference type="Gene3D" id="2.60.40.10">
    <property type="entry name" value="Immunoglobulins"/>
    <property type="match status" value="1"/>
</dbReference>
<evidence type="ECO:0000259" key="1">
    <source>
        <dbReference type="Pfam" id="PF23237"/>
    </source>
</evidence>
<feature type="domain" description="HYR-like" evidence="1">
    <location>
        <begin position="785"/>
        <end position="854"/>
    </location>
</feature>
<feature type="domain" description="HYR-like" evidence="1">
    <location>
        <begin position="704"/>
        <end position="772"/>
    </location>
</feature>
<feature type="domain" description="HYR-like" evidence="1">
    <location>
        <begin position="538"/>
        <end position="607"/>
    </location>
</feature>
<dbReference type="NCBIfam" id="TIGR04131">
    <property type="entry name" value="Bac_Flav_CTERM"/>
    <property type="match status" value="1"/>
</dbReference>
<dbReference type="Pfam" id="PF13585">
    <property type="entry name" value="CHU_C"/>
    <property type="match status" value="1"/>
</dbReference>
<dbReference type="InterPro" id="IPR026341">
    <property type="entry name" value="T9SS_type_B"/>
</dbReference>
<feature type="domain" description="HYR-like" evidence="1">
    <location>
        <begin position="951"/>
        <end position="1019"/>
    </location>
</feature>
<dbReference type="EMBL" id="SRLH01000001">
    <property type="protein sequence ID" value="TGD59591.1"/>
    <property type="molecule type" value="Genomic_DNA"/>
</dbReference>
<dbReference type="OrthoDB" id="599464at2"/>
<gene>
    <name evidence="2" type="ORF">E4635_01260</name>
</gene>
<feature type="domain" description="HYR-like" evidence="1">
    <location>
        <begin position="1530"/>
        <end position="1598"/>
    </location>
</feature>
<proteinExistence type="predicted"/>
<name>A0A4Z0LCI4_9FLAO</name>
<accession>A0A4Z0LCI4</accession>
<feature type="domain" description="HYR-like" evidence="1">
    <location>
        <begin position="1198"/>
        <end position="1267"/>
    </location>
</feature>
<dbReference type="Pfam" id="PF23237">
    <property type="entry name" value="HYR_4C"/>
    <property type="match status" value="14"/>
</dbReference>
<evidence type="ECO:0000313" key="2">
    <source>
        <dbReference type="EMBL" id="TGD59591.1"/>
    </source>
</evidence>
<feature type="domain" description="HYR-like" evidence="1">
    <location>
        <begin position="1034"/>
        <end position="1102"/>
    </location>
</feature>
<feature type="domain" description="HYR-like" evidence="1">
    <location>
        <begin position="867"/>
        <end position="936"/>
    </location>
</feature>
<dbReference type="PANTHER" id="PTHR24273">
    <property type="entry name" value="FI04643P-RELATED"/>
    <property type="match status" value="1"/>
</dbReference>
<dbReference type="InterPro" id="IPR057078">
    <property type="entry name" value="HYR-4C"/>
</dbReference>
<keyword evidence="3" id="KW-1185">Reference proteome</keyword>
<feature type="domain" description="HYR-like" evidence="1">
    <location>
        <begin position="1365"/>
        <end position="1432"/>
    </location>
</feature>
<organism evidence="2 3">
    <name type="scientific">Flavobacterium humi</name>
    <dbReference type="NCBI Taxonomy" id="2562683"/>
    <lineage>
        <taxon>Bacteria</taxon>
        <taxon>Pseudomonadati</taxon>
        <taxon>Bacteroidota</taxon>
        <taxon>Flavobacteriia</taxon>
        <taxon>Flavobacteriales</taxon>
        <taxon>Flavobacteriaceae</taxon>
        <taxon>Flavobacterium</taxon>
    </lineage>
</organism>
<feature type="domain" description="HYR-like" evidence="1">
    <location>
        <begin position="1117"/>
        <end position="1185"/>
    </location>
</feature>
<feature type="domain" description="HYR-like" evidence="1">
    <location>
        <begin position="620"/>
        <end position="689"/>
    </location>
</feature>
<dbReference type="Proteomes" id="UP000297407">
    <property type="component" value="Unassembled WGS sequence"/>
</dbReference>
<dbReference type="PANTHER" id="PTHR24273:SF32">
    <property type="entry name" value="HYALIN"/>
    <property type="match status" value="1"/>
</dbReference>
<reference evidence="2 3" key="1">
    <citation type="submission" date="2019-04" db="EMBL/GenBank/DDBJ databases">
        <title>Flavobacterium sp. strain DS2-A Genome sequencing and assembly.</title>
        <authorList>
            <person name="Kim I."/>
        </authorList>
    </citation>
    <scope>NUCLEOTIDE SEQUENCE [LARGE SCALE GENOMIC DNA]</scope>
    <source>
        <strain evidence="2 3">DS2-A</strain>
    </source>
</reference>
<feature type="domain" description="HYR-like" evidence="1">
    <location>
        <begin position="456"/>
        <end position="525"/>
    </location>
</feature>
<protein>
    <submittedName>
        <fullName evidence="2">Gliding motility-associated C-terminal domain-containing protein</fullName>
    </submittedName>
</protein>
<dbReference type="RefSeq" id="WP_135524798.1">
    <property type="nucleotide sequence ID" value="NZ_SRLH01000001.1"/>
</dbReference>
<evidence type="ECO:0000313" key="3">
    <source>
        <dbReference type="Proteomes" id="UP000297407"/>
    </source>
</evidence>
<feature type="domain" description="HYR-like" evidence="1">
    <location>
        <begin position="1447"/>
        <end position="1515"/>
    </location>
</feature>